<dbReference type="OrthoDB" id="2081943at2"/>
<reference evidence="3 4" key="1">
    <citation type="submission" date="2018-09" db="EMBL/GenBank/DDBJ databases">
        <authorList>
            <person name="Postec A."/>
        </authorList>
    </citation>
    <scope>NUCLEOTIDE SEQUENCE [LARGE SCALE GENOMIC DNA]</scope>
    <source>
        <strain evidence="3">70B-A</strain>
    </source>
</reference>
<feature type="domain" description="Solute-binding protein family 3/N-terminal" evidence="2">
    <location>
        <begin position="33"/>
        <end position="253"/>
    </location>
</feature>
<gene>
    <name evidence="3" type="ORF">PATL70BA_0481</name>
</gene>
<dbReference type="KEGG" id="cbar:PATL70BA_0481"/>
<evidence type="ECO:0000313" key="4">
    <source>
        <dbReference type="Proteomes" id="UP000279029"/>
    </source>
</evidence>
<proteinExistence type="predicted"/>
<dbReference type="InterPro" id="IPR001638">
    <property type="entry name" value="Solute-binding_3/MltF_N"/>
</dbReference>
<evidence type="ECO:0000259" key="2">
    <source>
        <dbReference type="Pfam" id="PF00497"/>
    </source>
</evidence>
<dbReference type="Gene3D" id="3.40.190.10">
    <property type="entry name" value="Periplasmic binding protein-like II"/>
    <property type="match status" value="2"/>
</dbReference>
<evidence type="ECO:0000313" key="3">
    <source>
        <dbReference type="EMBL" id="VDN46336.1"/>
    </source>
</evidence>
<accession>A0A3P7RTY8</accession>
<dbReference type="PANTHER" id="PTHR35936:SF25">
    <property type="entry name" value="ABC TRANSPORTER SUBSTRATE-BINDING PROTEIN"/>
    <property type="match status" value="1"/>
</dbReference>
<protein>
    <recommendedName>
        <fullName evidence="2">Solute-binding protein family 3/N-terminal domain-containing protein</fullName>
    </recommendedName>
</protein>
<dbReference type="Pfam" id="PF00497">
    <property type="entry name" value="SBP_bac_3"/>
    <property type="match status" value="1"/>
</dbReference>
<name>A0A3P7RTY8_9FIRM</name>
<keyword evidence="4" id="KW-1185">Reference proteome</keyword>
<dbReference type="AlphaFoldDB" id="A0A3P7RTY8"/>
<organism evidence="3 4">
    <name type="scientific">Petrocella atlantisensis</name>
    <dbReference type="NCBI Taxonomy" id="2173034"/>
    <lineage>
        <taxon>Bacteria</taxon>
        <taxon>Bacillati</taxon>
        <taxon>Bacillota</taxon>
        <taxon>Clostridia</taxon>
        <taxon>Lachnospirales</taxon>
        <taxon>Vallitaleaceae</taxon>
        <taxon>Petrocella</taxon>
    </lineage>
</organism>
<dbReference type="EMBL" id="LR130778">
    <property type="protein sequence ID" value="VDN46336.1"/>
    <property type="molecule type" value="Genomic_DNA"/>
</dbReference>
<sequence length="258" mass="30291">MFLVACESDIPQDVQMESIQTNEAIEPGKVLIVTGEYLPYTSSDKNNPGFLDATVIEVLNRSGIDYEVRYYPWERCREMLRNGEAWASYPYGFSEDNLNDFNFSVPIFSSQHLYYYRENQDIFKDSSKIFEDLQDFKGLTFGGTNGYWYGSPSDIKAMGINVEWADDTEALVKMLYARRIDFFIEDKYVAEHIIQRLYKDDQKVFQTLNVSARNHDYYMILSKTYPDTDQLKKSFNEAYKSIFYDGTYQRIMADHNIF</sequence>
<dbReference type="SUPFAM" id="SSF53850">
    <property type="entry name" value="Periplasmic binding protein-like II"/>
    <property type="match status" value="1"/>
</dbReference>
<evidence type="ECO:0000256" key="1">
    <source>
        <dbReference type="ARBA" id="ARBA00022729"/>
    </source>
</evidence>
<dbReference type="Proteomes" id="UP000279029">
    <property type="component" value="Chromosome"/>
</dbReference>
<dbReference type="RefSeq" id="WP_125135866.1">
    <property type="nucleotide sequence ID" value="NZ_LR130778.1"/>
</dbReference>
<keyword evidence="1" id="KW-0732">Signal</keyword>
<dbReference type="PANTHER" id="PTHR35936">
    <property type="entry name" value="MEMBRANE-BOUND LYTIC MUREIN TRANSGLYCOSYLASE F"/>
    <property type="match status" value="1"/>
</dbReference>